<evidence type="ECO:0000256" key="1">
    <source>
        <dbReference type="ARBA" id="ARBA00022679"/>
    </source>
</evidence>
<feature type="region of interest" description="Disordered" evidence="7">
    <location>
        <begin position="555"/>
        <end position="606"/>
    </location>
</feature>
<keyword evidence="10" id="KW-1185">Reference proteome</keyword>
<dbReference type="PANTHER" id="PTHR11042">
    <property type="entry name" value="EUKARYOTIC TRANSLATION INITIATION FACTOR 2-ALPHA KINASE EIF2-ALPHA KINASE -RELATED"/>
    <property type="match status" value="1"/>
</dbReference>
<evidence type="ECO:0000256" key="7">
    <source>
        <dbReference type="SAM" id="MobiDB-lite"/>
    </source>
</evidence>
<feature type="compositionally biased region" description="Polar residues" evidence="7">
    <location>
        <begin position="287"/>
        <end position="298"/>
    </location>
</feature>
<dbReference type="SMART" id="SM00220">
    <property type="entry name" value="S_TKc"/>
    <property type="match status" value="1"/>
</dbReference>
<feature type="region of interest" description="Disordered" evidence="7">
    <location>
        <begin position="216"/>
        <end position="298"/>
    </location>
</feature>
<sequence length="856" mass="91333">MPPIPAATPARRAPPSRPSSAEDLSAASIAALARRDTDGFARPPRLRKSRRSGFDQSPFTRTSATAATPTPAPTPTPSAAMDPTANGMPAPSATPHGAPPLLALTTPANADLLHGGHDAAAHAATEPNRALRRQPAFPMTPAPVSRLPVPQFNSTGVISKRDKHYYPKPTPSTPSRIAPYRPSMRQDAPSPVPPRQSLFAPHARAATDSAAPRLEFPPLLQRGPLNETRGNGATATENGDPVGARPASVPAQVPPADTRTGTTVGAQNRGRAPGTLHPPATPFPQRTVPNTTDAPPTVVSSARMAPRPSIQYLPEFPHVLTPEYFEQHHQDLPFLPPHTDLPNENGVYPDYFRTGFDVIQPLGNGSFSEVFHVRRQSDGRHFALKRLKQPYKSDMDRRRRLEEVQVWYMVGRHANCVALELAWEQHGRLYMLTELCLGGSLASYLQERAKEPLTEQQAWDLLADIAGGLAWLHGRNLAHLDLKPANILLTTAGRGKVADFGLTCPADLLDTALYAAHAHPVTGFGDSQVFALTQSLGQSLDGGDSQQSVDWHTMAGDWHLDGGGGGGDDDSHMSDLATTPGPTELEEPTPPVPPPLSANGSSSSVATIKAKPPQALGKFLATNAAEDRDGDPLYAAPEVASGELSMASDVYALGLIALEMISNAQLPNGGESYDRLRRGDMAEFLPMIPDTTSPAMLSLIQACLLVDPHFRPTIDRILEAKEIKAALLRRAEVPEYEDVEGALAASSADDMSGVLEHRGTDAYSTPTSTSAMAISSSATSTPGWGTPTRPTTTTAKAAFTPAPSKLSTITATPFRTRTSSHSSARAPGRTVVRVRRRTTATATGRHVQTSLRSTRN</sequence>
<proteinExistence type="inferred from homology"/>
<accession>A0A0L0SUV4</accession>
<dbReference type="PANTHER" id="PTHR11042:SF190">
    <property type="entry name" value="MITOSIS INHIBITOR PROTEIN KINASE MIK1"/>
    <property type="match status" value="1"/>
</dbReference>
<feature type="region of interest" description="Disordered" evidence="7">
    <location>
        <begin position="837"/>
        <end position="856"/>
    </location>
</feature>
<dbReference type="InterPro" id="IPR017441">
    <property type="entry name" value="Protein_kinase_ATP_BS"/>
</dbReference>
<dbReference type="InterPro" id="IPR011009">
    <property type="entry name" value="Kinase-like_dom_sf"/>
</dbReference>
<keyword evidence="4 6" id="KW-0067">ATP-binding</keyword>
<dbReference type="GO" id="GO:0004713">
    <property type="term" value="F:protein tyrosine kinase activity"/>
    <property type="evidence" value="ECO:0007669"/>
    <property type="project" value="TreeGrafter"/>
</dbReference>
<feature type="compositionally biased region" description="Low complexity" evidence="7">
    <location>
        <begin position="7"/>
        <end position="32"/>
    </location>
</feature>
<feature type="compositionally biased region" description="Polar residues" evidence="7">
    <location>
        <begin position="228"/>
        <end position="237"/>
    </location>
</feature>
<reference evidence="10" key="2">
    <citation type="submission" date="2009-11" db="EMBL/GenBank/DDBJ databases">
        <title>The Genome Sequence of Allomyces macrogynus strain ATCC 38327.</title>
        <authorList>
            <consortium name="The Broad Institute Genome Sequencing Platform"/>
            <person name="Russ C."/>
            <person name="Cuomo C."/>
            <person name="Shea T."/>
            <person name="Young S.K."/>
            <person name="Zeng Q."/>
            <person name="Koehrsen M."/>
            <person name="Haas B."/>
            <person name="Borodovsky M."/>
            <person name="Guigo R."/>
            <person name="Alvarado L."/>
            <person name="Berlin A."/>
            <person name="Borenstein D."/>
            <person name="Chen Z."/>
            <person name="Engels R."/>
            <person name="Freedman E."/>
            <person name="Gellesch M."/>
            <person name="Goldberg J."/>
            <person name="Griggs A."/>
            <person name="Gujja S."/>
            <person name="Heiman D."/>
            <person name="Hepburn T."/>
            <person name="Howarth C."/>
            <person name="Jen D."/>
            <person name="Larson L."/>
            <person name="Lewis B."/>
            <person name="Mehta T."/>
            <person name="Park D."/>
            <person name="Pearson M."/>
            <person name="Roberts A."/>
            <person name="Saif S."/>
            <person name="Shenoy N."/>
            <person name="Sisk P."/>
            <person name="Stolte C."/>
            <person name="Sykes S."/>
            <person name="Walk T."/>
            <person name="White J."/>
            <person name="Yandava C."/>
            <person name="Burger G."/>
            <person name="Gray M.W."/>
            <person name="Holland P.W.H."/>
            <person name="King N."/>
            <person name="Lang F.B.F."/>
            <person name="Roger A.J."/>
            <person name="Ruiz-Trillo I."/>
            <person name="Lander E."/>
            <person name="Nusbaum C."/>
        </authorList>
    </citation>
    <scope>NUCLEOTIDE SEQUENCE [LARGE SCALE GENOMIC DNA]</scope>
    <source>
        <strain evidence="10">ATCC 38327</strain>
    </source>
</reference>
<dbReference type="GO" id="GO:0110031">
    <property type="term" value="P:negative regulation of G2/MI transition of meiotic cell cycle"/>
    <property type="evidence" value="ECO:0007669"/>
    <property type="project" value="TreeGrafter"/>
</dbReference>
<feature type="binding site" evidence="6">
    <location>
        <position position="385"/>
    </location>
    <ligand>
        <name>ATP</name>
        <dbReference type="ChEBI" id="CHEBI:30616"/>
    </ligand>
</feature>
<dbReference type="OrthoDB" id="5337378at2759"/>
<evidence type="ECO:0000256" key="4">
    <source>
        <dbReference type="ARBA" id="ARBA00022840"/>
    </source>
</evidence>
<dbReference type="VEuPathDB" id="FungiDB:AMAG_10364"/>
<dbReference type="STRING" id="578462.A0A0L0SUV4"/>
<evidence type="ECO:0000256" key="6">
    <source>
        <dbReference type="PROSITE-ProRule" id="PRU10141"/>
    </source>
</evidence>
<dbReference type="PROSITE" id="PS00108">
    <property type="entry name" value="PROTEIN_KINASE_ST"/>
    <property type="match status" value="1"/>
</dbReference>
<evidence type="ECO:0000313" key="9">
    <source>
        <dbReference type="EMBL" id="KNE66109.1"/>
    </source>
</evidence>
<name>A0A0L0SUV4_ALLM3</name>
<evidence type="ECO:0000313" key="10">
    <source>
        <dbReference type="Proteomes" id="UP000054350"/>
    </source>
</evidence>
<feature type="domain" description="Protein kinase" evidence="8">
    <location>
        <begin position="356"/>
        <end position="728"/>
    </location>
</feature>
<feature type="region of interest" description="Disordered" evidence="7">
    <location>
        <begin position="1"/>
        <end position="103"/>
    </location>
</feature>
<feature type="compositionally biased region" description="Low complexity" evidence="7">
    <location>
        <begin position="57"/>
        <end position="69"/>
    </location>
</feature>
<evidence type="ECO:0000256" key="5">
    <source>
        <dbReference type="ARBA" id="ARBA00037982"/>
    </source>
</evidence>
<dbReference type="PROSITE" id="PS00107">
    <property type="entry name" value="PROTEIN_KINASE_ATP"/>
    <property type="match status" value="1"/>
</dbReference>
<dbReference type="GO" id="GO:0005524">
    <property type="term" value="F:ATP binding"/>
    <property type="evidence" value="ECO:0007669"/>
    <property type="project" value="UniProtKB-UniRule"/>
</dbReference>
<reference evidence="9 10" key="1">
    <citation type="submission" date="2009-11" db="EMBL/GenBank/DDBJ databases">
        <title>Annotation of Allomyces macrogynus ATCC 38327.</title>
        <authorList>
            <consortium name="The Broad Institute Genome Sequencing Platform"/>
            <person name="Russ C."/>
            <person name="Cuomo C."/>
            <person name="Burger G."/>
            <person name="Gray M.W."/>
            <person name="Holland P.W.H."/>
            <person name="King N."/>
            <person name="Lang F.B.F."/>
            <person name="Roger A.J."/>
            <person name="Ruiz-Trillo I."/>
            <person name="Young S.K."/>
            <person name="Zeng Q."/>
            <person name="Gargeya S."/>
            <person name="Fitzgerald M."/>
            <person name="Haas B."/>
            <person name="Abouelleil A."/>
            <person name="Alvarado L."/>
            <person name="Arachchi H.M."/>
            <person name="Berlin A."/>
            <person name="Chapman S.B."/>
            <person name="Gearin G."/>
            <person name="Goldberg J."/>
            <person name="Griggs A."/>
            <person name="Gujja S."/>
            <person name="Hansen M."/>
            <person name="Heiman D."/>
            <person name="Howarth C."/>
            <person name="Larimer J."/>
            <person name="Lui A."/>
            <person name="MacDonald P.J.P."/>
            <person name="McCowen C."/>
            <person name="Montmayeur A."/>
            <person name="Murphy C."/>
            <person name="Neiman D."/>
            <person name="Pearson M."/>
            <person name="Priest M."/>
            <person name="Roberts A."/>
            <person name="Saif S."/>
            <person name="Shea T."/>
            <person name="Sisk P."/>
            <person name="Stolte C."/>
            <person name="Sykes S."/>
            <person name="Wortman J."/>
            <person name="Nusbaum C."/>
            <person name="Birren B."/>
        </authorList>
    </citation>
    <scope>NUCLEOTIDE SEQUENCE [LARGE SCALE GENOMIC DNA]</scope>
    <source>
        <strain evidence="9 10">ATCC 38327</strain>
    </source>
</reference>
<feature type="region of interest" description="Disordered" evidence="7">
    <location>
        <begin position="763"/>
        <end position="788"/>
    </location>
</feature>
<dbReference type="Gene3D" id="3.30.200.20">
    <property type="entry name" value="Phosphorylase Kinase, domain 1"/>
    <property type="match status" value="1"/>
</dbReference>
<comment type="similarity">
    <text evidence="5">Belongs to the protein kinase superfamily. Ser/Thr protein kinase family. GCN2 subfamily.</text>
</comment>
<dbReference type="InterPro" id="IPR050339">
    <property type="entry name" value="CC_SR_Kinase"/>
</dbReference>
<dbReference type="GO" id="GO:0005737">
    <property type="term" value="C:cytoplasm"/>
    <property type="evidence" value="ECO:0007669"/>
    <property type="project" value="TreeGrafter"/>
</dbReference>
<evidence type="ECO:0000256" key="2">
    <source>
        <dbReference type="ARBA" id="ARBA00022741"/>
    </source>
</evidence>
<dbReference type="EMBL" id="GG745349">
    <property type="protein sequence ID" value="KNE66109.1"/>
    <property type="molecule type" value="Genomic_DNA"/>
</dbReference>
<dbReference type="eggNOG" id="KOG0601">
    <property type="taxonomic scope" value="Eukaryota"/>
</dbReference>
<gene>
    <name evidence="9" type="ORF">AMAG_10364</name>
</gene>
<dbReference type="InterPro" id="IPR000719">
    <property type="entry name" value="Prot_kinase_dom"/>
</dbReference>
<protein>
    <submittedName>
        <fullName evidence="9">WEE protein kinase</fullName>
    </submittedName>
</protein>
<evidence type="ECO:0000259" key="8">
    <source>
        <dbReference type="PROSITE" id="PS50011"/>
    </source>
</evidence>
<evidence type="ECO:0000256" key="3">
    <source>
        <dbReference type="ARBA" id="ARBA00022777"/>
    </source>
</evidence>
<dbReference type="Gene3D" id="1.10.510.10">
    <property type="entry name" value="Transferase(Phosphotransferase) domain 1"/>
    <property type="match status" value="2"/>
</dbReference>
<dbReference type="SUPFAM" id="SSF56112">
    <property type="entry name" value="Protein kinase-like (PK-like)"/>
    <property type="match status" value="1"/>
</dbReference>
<dbReference type="Proteomes" id="UP000054350">
    <property type="component" value="Unassembled WGS sequence"/>
</dbReference>
<keyword evidence="3 9" id="KW-0418">Kinase</keyword>
<dbReference type="Pfam" id="PF00069">
    <property type="entry name" value="Pkinase"/>
    <property type="match status" value="2"/>
</dbReference>
<keyword evidence="2 6" id="KW-0547">Nucleotide-binding</keyword>
<dbReference type="AlphaFoldDB" id="A0A0L0SUV4"/>
<organism evidence="9 10">
    <name type="scientific">Allomyces macrogynus (strain ATCC 38327)</name>
    <name type="common">Allomyces javanicus var. macrogynus</name>
    <dbReference type="NCBI Taxonomy" id="578462"/>
    <lineage>
        <taxon>Eukaryota</taxon>
        <taxon>Fungi</taxon>
        <taxon>Fungi incertae sedis</taxon>
        <taxon>Blastocladiomycota</taxon>
        <taxon>Blastocladiomycetes</taxon>
        <taxon>Blastocladiales</taxon>
        <taxon>Blastocladiaceae</taxon>
        <taxon>Allomyces</taxon>
    </lineage>
</organism>
<dbReference type="GO" id="GO:0005634">
    <property type="term" value="C:nucleus"/>
    <property type="evidence" value="ECO:0007669"/>
    <property type="project" value="TreeGrafter"/>
</dbReference>
<feature type="region of interest" description="Disordered" evidence="7">
    <location>
        <begin position="119"/>
        <end position="197"/>
    </location>
</feature>
<dbReference type="PROSITE" id="PS50011">
    <property type="entry name" value="PROTEIN_KINASE_DOM"/>
    <property type="match status" value="1"/>
</dbReference>
<feature type="compositionally biased region" description="Low complexity" evidence="7">
    <location>
        <begin position="764"/>
        <end position="788"/>
    </location>
</feature>
<feature type="compositionally biased region" description="Polar residues" evidence="7">
    <location>
        <begin position="846"/>
        <end position="856"/>
    </location>
</feature>
<keyword evidence="1" id="KW-0808">Transferase</keyword>
<dbReference type="InterPro" id="IPR008271">
    <property type="entry name" value="Ser/Thr_kinase_AS"/>
</dbReference>